<dbReference type="PANTHER" id="PTHR43320">
    <property type="entry name" value="SUGAR KINASE"/>
    <property type="match status" value="1"/>
</dbReference>
<evidence type="ECO:0000256" key="8">
    <source>
        <dbReference type="ARBA" id="ARBA00044254"/>
    </source>
</evidence>
<comment type="function">
    <text evidence="10">Catalyzes the phosphorylation of 2-keto-3-deoxygluconate (KDG) to produce 2-keto-3-deoxy-6-phosphogluconate (KDPG).</text>
</comment>
<sequence length="316" mass="34681">MTAAKPPMFSIACIGECMVELSGTPFAELKQGFGGDTYNTAVYLRRCLPDTVAVHYLTAIGEDPLSDALVTAWAQEGIRTELCPRLPNKVPGLYQILVDDQGERSFIYWRNDSAAKYMFDHETPDSLTAKLAGFDWVYLSGITLAILTHKGRACLFDALTRYRENGGKIAFDNNYRPMLWSSTDESRQAYRMMLAVTDLALLTEEDEQTHFGFDRPEAIFQHANCTEIVLKRGAKACLLNVHGHLSEVPAQVIETVVDTTAAGDSFAAGYLAKRLLGAEPMDAASWGHTVASRVIQAPGAVISKHLTNDLKLGQSA</sequence>
<dbReference type="Proteomes" id="UP000005953">
    <property type="component" value="Unassembled WGS sequence"/>
</dbReference>
<gene>
    <name evidence="16" type="ORF">MED297_09246</name>
</gene>
<dbReference type="PROSITE" id="PS00584">
    <property type="entry name" value="PFKB_KINASES_2"/>
    <property type="match status" value="1"/>
</dbReference>
<evidence type="ECO:0000256" key="2">
    <source>
        <dbReference type="ARBA" id="ARBA00022679"/>
    </source>
</evidence>
<dbReference type="OrthoDB" id="9795789at2"/>
<organism evidence="16 17">
    <name type="scientific">Reinekea blandensis MED297</name>
    <dbReference type="NCBI Taxonomy" id="314283"/>
    <lineage>
        <taxon>Bacteria</taxon>
        <taxon>Pseudomonadati</taxon>
        <taxon>Pseudomonadota</taxon>
        <taxon>Gammaproteobacteria</taxon>
        <taxon>Oceanospirillales</taxon>
        <taxon>Saccharospirillaceae</taxon>
        <taxon>Reinekea</taxon>
    </lineage>
</organism>
<accession>A4BHQ9</accession>
<keyword evidence="17" id="KW-1185">Reference proteome</keyword>
<dbReference type="EC" id="2.7.1.45" evidence="11"/>
<dbReference type="InterPro" id="IPR002173">
    <property type="entry name" value="Carboh/pur_kinase_PfkB_CS"/>
</dbReference>
<reference evidence="16 17" key="1">
    <citation type="submission" date="2006-02" db="EMBL/GenBank/DDBJ databases">
        <authorList>
            <person name="Pinhassi J."/>
            <person name="Pedros-Alio C."/>
            <person name="Ferriera S."/>
            <person name="Johnson J."/>
            <person name="Kravitz S."/>
            <person name="Halpern A."/>
            <person name="Remington K."/>
            <person name="Beeson K."/>
            <person name="Tran B."/>
            <person name="Rogers Y.-H."/>
            <person name="Friedman R."/>
            <person name="Venter J.C."/>
        </authorList>
    </citation>
    <scope>NUCLEOTIDE SEQUENCE [LARGE SCALE GENOMIC DNA]</scope>
    <source>
        <strain evidence="16 17">MED297</strain>
    </source>
</reference>
<evidence type="ECO:0000313" key="17">
    <source>
        <dbReference type="Proteomes" id="UP000005953"/>
    </source>
</evidence>
<evidence type="ECO:0000256" key="14">
    <source>
        <dbReference type="ARBA" id="ARBA00080545"/>
    </source>
</evidence>
<evidence type="ECO:0000256" key="3">
    <source>
        <dbReference type="ARBA" id="ARBA00022741"/>
    </source>
</evidence>
<dbReference type="InterPro" id="IPR029056">
    <property type="entry name" value="Ribokinase-like"/>
</dbReference>
<protein>
    <recommendedName>
        <fullName evidence="12">2-dehydro-3-deoxygluconokinase</fullName>
        <ecNumber evidence="11">2.7.1.45</ecNumber>
    </recommendedName>
    <alternativeName>
        <fullName evidence="13">2-keto-3-deoxygluconokinase</fullName>
    </alternativeName>
    <alternativeName>
        <fullName evidence="14">3-deoxy-2-oxo-D-gluconate kinase</fullName>
    </alternativeName>
    <alternativeName>
        <fullName evidence="8">KDG kinase</fullName>
    </alternativeName>
</protein>
<dbReference type="STRING" id="314283.MED297_09246"/>
<evidence type="ECO:0000256" key="11">
    <source>
        <dbReference type="ARBA" id="ARBA00066369"/>
    </source>
</evidence>
<dbReference type="SUPFAM" id="SSF53613">
    <property type="entry name" value="Ribokinase-like"/>
    <property type="match status" value="1"/>
</dbReference>
<dbReference type="FunFam" id="3.40.1190.20:FF:000011">
    <property type="entry name" value="2-dehydro-3-deoxygluconokinase, putative"/>
    <property type="match status" value="1"/>
</dbReference>
<comment type="catalytic activity">
    <reaction evidence="9">
        <text>2-dehydro-3-deoxy-D-gluconate + ATP = 2-dehydro-3-deoxy-6-phospho-D-gluconate + ADP + H(+)</text>
        <dbReference type="Rhea" id="RHEA:14797"/>
        <dbReference type="ChEBI" id="CHEBI:15378"/>
        <dbReference type="ChEBI" id="CHEBI:30616"/>
        <dbReference type="ChEBI" id="CHEBI:57569"/>
        <dbReference type="ChEBI" id="CHEBI:57990"/>
        <dbReference type="ChEBI" id="CHEBI:456216"/>
        <dbReference type="EC" id="2.7.1.45"/>
    </reaction>
</comment>
<comment type="similarity">
    <text evidence="1">Belongs to the carbohydrate kinase PfkB family.</text>
</comment>
<evidence type="ECO:0000256" key="13">
    <source>
        <dbReference type="ARBA" id="ARBA00075711"/>
    </source>
</evidence>
<keyword evidence="3" id="KW-0547">Nucleotide-binding</keyword>
<keyword evidence="4" id="KW-0418">Kinase</keyword>
<dbReference type="Gene3D" id="3.40.1190.20">
    <property type="match status" value="1"/>
</dbReference>
<dbReference type="EMBL" id="AAOE01000022">
    <property type="protein sequence ID" value="EAR08314.1"/>
    <property type="molecule type" value="Genomic_DNA"/>
</dbReference>
<evidence type="ECO:0000256" key="7">
    <source>
        <dbReference type="ARBA" id="ARBA00043951"/>
    </source>
</evidence>
<dbReference type="GO" id="GO:0005524">
    <property type="term" value="F:ATP binding"/>
    <property type="evidence" value="ECO:0007669"/>
    <property type="project" value="UniProtKB-KW"/>
</dbReference>
<keyword evidence="5" id="KW-0067">ATP-binding</keyword>
<dbReference type="InterPro" id="IPR011611">
    <property type="entry name" value="PfkB_dom"/>
</dbReference>
<evidence type="ECO:0000256" key="9">
    <source>
        <dbReference type="ARBA" id="ARBA00050729"/>
    </source>
</evidence>
<dbReference type="PANTHER" id="PTHR43320:SF2">
    <property type="entry name" value="2-DEHYDRO-3-DEOXYGLUCONOKINASE_2-DEHYDRO-3-DEOXYGALACTONOKINASE"/>
    <property type="match status" value="1"/>
</dbReference>
<keyword evidence="2" id="KW-0808">Transferase</keyword>
<proteinExistence type="inferred from homology"/>
<dbReference type="InterPro" id="IPR052700">
    <property type="entry name" value="Carb_kinase_PfkB-like"/>
</dbReference>
<evidence type="ECO:0000256" key="12">
    <source>
        <dbReference type="ARBA" id="ARBA00067931"/>
    </source>
</evidence>
<evidence type="ECO:0000313" key="16">
    <source>
        <dbReference type="EMBL" id="EAR08314.1"/>
    </source>
</evidence>
<name>A4BHQ9_9GAMM</name>
<feature type="domain" description="Carbohydrate kinase PfkB" evidence="15">
    <location>
        <begin position="9"/>
        <end position="303"/>
    </location>
</feature>
<dbReference type="CDD" id="cd01166">
    <property type="entry name" value="KdgK"/>
    <property type="match status" value="1"/>
</dbReference>
<evidence type="ECO:0000256" key="6">
    <source>
        <dbReference type="ARBA" id="ARBA00023277"/>
    </source>
</evidence>
<evidence type="ECO:0000256" key="5">
    <source>
        <dbReference type="ARBA" id="ARBA00022840"/>
    </source>
</evidence>
<comment type="pathway">
    <text evidence="7">Carbohydrate acid metabolism; 2-dehydro-3-deoxy-D-gluconate degradation; D-glyceraldehyde 3-phosphate and pyruvate from 2-dehydro-3-deoxy-D-gluconate: step 1/2.</text>
</comment>
<dbReference type="RefSeq" id="WP_008046104.1">
    <property type="nucleotide sequence ID" value="NZ_CH724152.1"/>
</dbReference>
<dbReference type="Pfam" id="PF00294">
    <property type="entry name" value="PfkB"/>
    <property type="match status" value="1"/>
</dbReference>
<evidence type="ECO:0000256" key="1">
    <source>
        <dbReference type="ARBA" id="ARBA00010688"/>
    </source>
</evidence>
<evidence type="ECO:0000256" key="10">
    <source>
        <dbReference type="ARBA" id="ARBA00054997"/>
    </source>
</evidence>
<keyword evidence="6" id="KW-0119">Carbohydrate metabolism</keyword>
<dbReference type="GO" id="GO:0008673">
    <property type="term" value="F:2-dehydro-3-deoxygluconokinase activity"/>
    <property type="evidence" value="ECO:0007669"/>
    <property type="project" value="UniProtKB-EC"/>
</dbReference>
<comment type="caution">
    <text evidence="16">The sequence shown here is derived from an EMBL/GenBank/DDBJ whole genome shotgun (WGS) entry which is preliminary data.</text>
</comment>
<evidence type="ECO:0000256" key="4">
    <source>
        <dbReference type="ARBA" id="ARBA00022777"/>
    </source>
</evidence>
<evidence type="ECO:0000259" key="15">
    <source>
        <dbReference type="Pfam" id="PF00294"/>
    </source>
</evidence>
<dbReference type="AlphaFoldDB" id="A4BHQ9"/>
<dbReference type="HOGENOM" id="CLU_027634_8_0_6"/>